<organism evidence="16 17">
    <name type="scientific">Proteiniclasticum ruminis</name>
    <dbReference type="NCBI Taxonomy" id="398199"/>
    <lineage>
        <taxon>Bacteria</taxon>
        <taxon>Bacillati</taxon>
        <taxon>Bacillota</taxon>
        <taxon>Clostridia</taxon>
        <taxon>Eubacteriales</taxon>
        <taxon>Clostridiaceae</taxon>
        <taxon>Proteiniclasticum</taxon>
    </lineage>
</organism>
<reference evidence="16 17" key="1">
    <citation type="submission" date="2016-10" db="EMBL/GenBank/DDBJ databases">
        <authorList>
            <person name="de Groot N.N."/>
        </authorList>
    </citation>
    <scope>NUCLEOTIDE SEQUENCE [LARGE SCALE GENOMIC DNA]</scope>
    <source>
        <strain evidence="16 17">CGMCC 1.5058</strain>
    </source>
</reference>
<feature type="domain" description="PTS EIIB type-1" evidence="14">
    <location>
        <begin position="412"/>
        <end position="494"/>
    </location>
</feature>
<dbReference type="RefSeq" id="WP_031576751.1">
    <property type="nucleotide sequence ID" value="NZ_FNDZ01000006.1"/>
</dbReference>
<keyword evidence="10 12" id="KW-0472">Membrane</keyword>
<dbReference type="InterPro" id="IPR001127">
    <property type="entry name" value="PTS_EIIA_1_perm"/>
</dbReference>
<dbReference type="GO" id="GO:0005886">
    <property type="term" value="C:plasma membrane"/>
    <property type="evidence" value="ECO:0007669"/>
    <property type="project" value="UniProtKB-SubCell"/>
</dbReference>
<dbReference type="Pfam" id="PF00367">
    <property type="entry name" value="PTS_EIIB"/>
    <property type="match status" value="1"/>
</dbReference>
<keyword evidence="6" id="KW-0598">Phosphotransferase system</keyword>
<dbReference type="InterPro" id="IPR036878">
    <property type="entry name" value="Glu_permease_IIB"/>
</dbReference>
<dbReference type="PROSITE" id="PS51093">
    <property type="entry name" value="PTS_EIIA_TYPE_1"/>
    <property type="match status" value="1"/>
</dbReference>
<keyword evidence="7 12" id="KW-0812">Transmembrane</keyword>
<evidence type="ECO:0000313" key="17">
    <source>
        <dbReference type="Proteomes" id="UP000183255"/>
    </source>
</evidence>
<accession>A0A1G8QCL3</accession>
<feature type="domain" description="PTS EIIC type-1" evidence="15">
    <location>
        <begin position="8"/>
        <end position="401"/>
    </location>
</feature>
<dbReference type="InterPro" id="IPR003352">
    <property type="entry name" value="PTS_EIIC"/>
</dbReference>
<comment type="subcellular location">
    <subcellularLocation>
        <location evidence="1">Cell membrane</location>
        <topology evidence="1">Multi-pass membrane protein</topology>
    </subcellularLocation>
</comment>
<evidence type="ECO:0000256" key="7">
    <source>
        <dbReference type="ARBA" id="ARBA00022692"/>
    </source>
</evidence>
<keyword evidence="4" id="KW-0762">Sugar transport</keyword>
<dbReference type="InterPro" id="IPR011055">
    <property type="entry name" value="Dup_hybrid_motif"/>
</dbReference>
<dbReference type="Pfam" id="PF00358">
    <property type="entry name" value="PTS_EIIA_1"/>
    <property type="match status" value="1"/>
</dbReference>
<evidence type="ECO:0000259" key="15">
    <source>
        <dbReference type="PROSITE" id="PS51103"/>
    </source>
</evidence>
<dbReference type="AlphaFoldDB" id="A0A1G8QCL3"/>
<feature type="active site" description="Phosphocysteine intermediate; for EIIB activity" evidence="11">
    <location>
        <position position="434"/>
    </location>
</feature>
<evidence type="ECO:0000256" key="8">
    <source>
        <dbReference type="ARBA" id="ARBA00022777"/>
    </source>
</evidence>
<proteinExistence type="predicted"/>
<dbReference type="GO" id="GO:0090563">
    <property type="term" value="F:protein-phosphocysteine-sugar phosphotransferase activity"/>
    <property type="evidence" value="ECO:0007669"/>
    <property type="project" value="TreeGrafter"/>
</dbReference>
<feature type="transmembrane region" description="Helical" evidence="12">
    <location>
        <begin position="159"/>
        <end position="179"/>
    </location>
</feature>
<protein>
    <submittedName>
        <fullName evidence="16">PTS system, glucose-specific IIC component</fullName>
    </submittedName>
</protein>
<evidence type="ECO:0000256" key="3">
    <source>
        <dbReference type="ARBA" id="ARBA00022475"/>
    </source>
</evidence>
<evidence type="ECO:0000256" key="11">
    <source>
        <dbReference type="PROSITE-ProRule" id="PRU00421"/>
    </source>
</evidence>
<dbReference type="CDD" id="cd00212">
    <property type="entry name" value="PTS_IIB_glc"/>
    <property type="match status" value="1"/>
</dbReference>
<dbReference type="PANTHER" id="PTHR30009">
    <property type="entry name" value="CYTOCHROME C-TYPE SYNTHESIS PROTEIN AND PTS TRANSMEMBRANE COMPONENT"/>
    <property type="match status" value="1"/>
</dbReference>
<feature type="transmembrane region" description="Helical" evidence="12">
    <location>
        <begin position="21"/>
        <end position="41"/>
    </location>
</feature>
<dbReference type="Gene3D" id="2.70.70.10">
    <property type="entry name" value="Glucose Permease (Domain IIA)"/>
    <property type="match status" value="1"/>
</dbReference>
<dbReference type="SUPFAM" id="SSF51261">
    <property type="entry name" value="Duplicated hybrid motif"/>
    <property type="match status" value="1"/>
</dbReference>
<feature type="transmembrane region" description="Helical" evidence="12">
    <location>
        <begin position="91"/>
        <end position="108"/>
    </location>
</feature>
<keyword evidence="9 12" id="KW-1133">Transmembrane helix</keyword>
<gene>
    <name evidence="16" type="ORF">SAMN05421804_106100</name>
</gene>
<dbReference type="SUPFAM" id="SSF55604">
    <property type="entry name" value="Glucose permease domain IIB"/>
    <property type="match status" value="1"/>
</dbReference>
<keyword evidence="5" id="KW-0808">Transferase</keyword>
<dbReference type="PROSITE" id="PS51098">
    <property type="entry name" value="PTS_EIIB_TYPE_1"/>
    <property type="match status" value="1"/>
</dbReference>
<dbReference type="NCBIfam" id="TIGR00830">
    <property type="entry name" value="PTBA"/>
    <property type="match status" value="1"/>
</dbReference>
<dbReference type="PROSITE" id="PS51103">
    <property type="entry name" value="PTS_EIIC_TYPE_1"/>
    <property type="match status" value="1"/>
</dbReference>
<dbReference type="FunFam" id="2.70.70.10:FF:000001">
    <property type="entry name" value="PTS system glucose-specific IIA component"/>
    <property type="match status" value="1"/>
</dbReference>
<evidence type="ECO:0000256" key="1">
    <source>
        <dbReference type="ARBA" id="ARBA00004651"/>
    </source>
</evidence>
<evidence type="ECO:0000259" key="14">
    <source>
        <dbReference type="PROSITE" id="PS51098"/>
    </source>
</evidence>
<dbReference type="EMBL" id="FNDZ01000006">
    <property type="protein sequence ID" value="SDJ02303.1"/>
    <property type="molecule type" value="Genomic_DNA"/>
</dbReference>
<dbReference type="InterPro" id="IPR050429">
    <property type="entry name" value="PTS_Glucose_EIICBA"/>
</dbReference>
<dbReference type="GO" id="GO:0008982">
    <property type="term" value="F:protein-N(PI)-phosphohistidine-sugar phosphotransferase activity"/>
    <property type="evidence" value="ECO:0007669"/>
    <property type="project" value="InterPro"/>
</dbReference>
<evidence type="ECO:0000256" key="12">
    <source>
        <dbReference type="SAM" id="Phobius"/>
    </source>
</evidence>
<dbReference type="InterPro" id="IPR001996">
    <property type="entry name" value="PTS_IIB_1"/>
</dbReference>
<evidence type="ECO:0000259" key="13">
    <source>
        <dbReference type="PROSITE" id="PS51093"/>
    </source>
</evidence>
<sequence>MKTKKKSGGFFAILQKVGKSLMLPVSVLPAAGLMVALSRIIEQLAGAETLANSPVLDVFVKVLFSGGLIVFENLPLIFAVGVAIGFTAGEAVSGLAAVVGYVVLIKVLDIMSAAQNLADPINMGVFSGIIIGIIAAKIYQRYFKTKLHPVLGFFEGKRLVPIIMVVVSILLGVTLGFVWPPIQNGINALGQMAIDAEIFGFRLGGAIYAFGNRALIPTGLHHVFKTPFTTQFGTYVAADGQTYVGEIARFFAGDPTAGAITAAEYPLKIFGLPAAALAIYLRALPKNKKAIGGVMLTAALTSIITGITEPIEFAFMFVAPVLYIVHISLAFVGGLLMNLFGVRLTETFTSSLIDYAVSITTGNAGNPWMLLPVGLVIGALYFAAFYYLIKKLDLKTPGRDIDETQKEAVPVTEKAMEVLKALGSTNNIKAIDACITRLRLEVFDTKKVDKTRLKALGSPGVLEVGQSGIQVIFGTEAEALKDEIKVIMENPDSVTVVSAKSKEKEGVSGSSVTETIMASPVKGKVLDLSEVPDALFAEKMIGDGFAIDPQEGTVVSPIRGEIAHIFDTNHALAFTTESGLEVLLHNGIDTVKMEGRGFKRLAEIGQKVEIGTPLMEVDWALVRQEAKSSITEVVVTNMDQVHEMKVIASGLVNPSQDVLIVK</sequence>
<evidence type="ECO:0000256" key="4">
    <source>
        <dbReference type="ARBA" id="ARBA00022597"/>
    </source>
</evidence>
<feature type="domain" description="PTS EIIA type-1" evidence="13">
    <location>
        <begin position="533"/>
        <end position="637"/>
    </location>
</feature>
<dbReference type="PANTHER" id="PTHR30009:SF20">
    <property type="entry name" value="PTS SYSTEM GLUCOSE-SPECIFIC EIICB COMPONENT-RELATED"/>
    <property type="match status" value="1"/>
</dbReference>
<keyword evidence="3" id="KW-1003">Cell membrane</keyword>
<evidence type="ECO:0000256" key="2">
    <source>
        <dbReference type="ARBA" id="ARBA00022448"/>
    </source>
</evidence>
<evidence type="ECO:0000256" key="10">
    <source>
        <dbReference type="ARBA" id="ARBA00023136"/>
    </source>
</evidence>
<dbReference type="Gene3D" id="3.30.1360.60">
    <property type="entry name" value="Glucose permease domain IIB"/>
    <property type="match status" value="1"/>
</dbReference>
<evidence type="ECO:0000256" key="6">
    <source>
        <dbReference type="ARBA" id="ARBA00022683"/>
    </source>
</evidence>
<keyword evidence="2" id="KW-0813">Transport</keyword>
<dbReference type="InterPro" id="IPR018113">
    <property type="entry name" value="PTrfase_EIIB_Cys"/>
</dbReference>
<dbReference type="Proteomes" id="UP000183255">
    <property type="component" value="Unassembled WGS sequence"/>
</dbReference>
<feature type="transmembrane region" description="Helical" evidence="12">
    <location>
        <begin position="61"/>
        <end position="84"/>
    </location>
</feature>
<evidence type="ECO:0000256" key="9">
    <source>
        <dbReference type="ARBA" id="ARBA00022989"/>
    </source>
</evidence>
<dbReference type="Pfam" id="PF02378">
    <property type="entry name" value="PTS_EIIC"/>
    <property type="match status" value="1"/>
</dbReference>
<feature type="transmembrane region" description="Helical" evidence="12">
    <location>
        <begin position="368"/>
        <end position="389"/>
    </location>
</feature>
<dbReference type="InterPro" id="IPR013013">
    <property type="entry name" value="PTS_EIIC_1"/>
</dbReference>
<keyword evidence="8" id="KW-0418">Kinase</keyword>
<evidence type="ECO:0000256" key="5">
    <source>
        <dbReference type="ARBA" id="ARBA00022679"/>
    </source>
</evidence>
<dbReference type="PROSITE" id="PS01035">
    <property type="entry name" value="PTS_EIIB_TYPE_1_CYS"/>
    <property type="match status" value="1"/>
</dbReference>
<feature type="transmembrane region" description="Helical" evidence="12">
    <location>
        <begin position="313"/>
        <end position="337"/>
    </location>
</feature>
<feature type="transmembrane region" description="Helical" evidence="12">
    <location>
        <begin position="120"/>
        <end position="139"/>
    </location>
</feature>
<name>A0A1G8QCL3_9CLOT</name>
<dbReference type="NCBIfam" id="TIGR00826">
    <property type="entry name" value="EIIB_glc"/>
    <property type="match status" value="1"/>
</dbReference>
<feature type="transmembrane region" description="Helical" evidence="12">
    <location>
        <begin position="265"/>
        <end position="283"/>
    </location>
</feature>
<feature type="transmembrane region" description="Helical" evidence="12">
    <location>
        <begin position="290"/>
        <end position="307"/>
    </location>
</feature>
<dbReference type="GO" id="GO:0016301">
    <property type="term" value="F:kinase activity"/>
    <property type="evidence" value="ECO:0007669"/>
    <property type="project" value="UniProtKB-KW"/>
</dbReference>
<dbReference type="GO" id="GO:0009401">
    <property type="term" value="P:phosphoenolpyruvate-dependent sugar phosphotransferase system"/>
    <property type="evidence" value="ECO:0007669"/>
    <property type="project" value="UniProtKB-KW"/>
</dbReference>
<evidence type="ECO:0000313" key="16">
    <source>
        <dbReference type="EMBL" id="SDJ02303.1"/>
    </source>
</evidence>